<dbReference type="PANTHER" id="PTHR31901">
    <property type="entry name" value="GH3 DOMAIN-CONTAINING PROTEIN"/>
    <property type="match status" value="1"/>
</dbReference>
<dbReference type="InterPro" id="IPR020845">
    <property type="entry name" value="AMP-binding_CS"/>
</dbReference>
<reference evidence="3" key="1">
    <citation type="journal article" date="2008" name="Environ. Microbiol.">
        <title>Environmental genomics reveals a functional chlorite dismutase in the nitrite-oxidizing bacterium 'Candidatus Nitrospira defluvii'.</title>
        <authorList>
            <person name="Maixner F."/>
            <person name="Wagner M."/>
            <person name="Lucker S."/>
            <person name="Pelletier E."/>
            <person name="Schmitz-Esser S."/>
            <person name="Hace K."/>
            <person name="Spieck E."/>
            <person name="Konrat R."/>
            <person name="Le Paslier D."/>
            <person name="Daims H."/>
        </authorList>
    </citation>
    <scope>NUCLEOTIDE SEQUENCE</scope>
</reference>
<feature type="domain" description="GH3 middle" evidence="1">
    <location>
        <begin position="346"/>
        <end position="409"/>
    </location>
</feature>
<dbReference type="AlphaFoldDB" id="B3U4M8"/>
<evidence type="ECO:0000313" key="5">
    <source>
        <dbReference type="Proteomes" id="UP000001660"/>
    </source>
</evidence>
<evidence type="ECO:0008006" key="6">
    <source>
        <dbReference type="Google" id="ProtNLM"/>
    </source>
</evidence>
<dbReference type="GO" id="GO:0005737">
    <property type="term" value="C:cytoplasm"/>
    <property type="evidence" value="ECO:0007669"/>
    <property type="project" value="TreeGrafter"/>
</dbReference>
<reference evidence="4 5" key="2">
    <citation type="journal article" date="2010" name="Proc. Natl. Acad. Sci. U.S.A.">
        <title>A Nitrospira metagenome illuminates the physiology and evolution of globally important nitrite-oxidizing bacteria.</title>
        <authorList>
            <person name="Lucker S."/>
            <person name="Wagner M."/>
            <person name="Maixner F."/>
            <person name="Pelletier E."/>
            <person name="Koch H."/>
            <person name="Vacherie B."/>
            <person name="Rattei T."/>
            <person name="Sinninghe Damste J."/>
            <person name="Spieck E."/>
            <person name="Le Paslier D."/>
            <person name="Daims H."/>
        </authorList>
    </citation>
    <scope>NUCLEOTIDE SEQUENCE [LARGE SCALE GENOMIC DNA]</scope>
</reference>
<dbReference type="InterPro" id="IPR004993">
    <property type="entry name" value="GH3"/>
</dbReference>
<reference evidence="4" key="3">
    <citation type="submission" date="2010-03" db="EMBL/GenBank/DDBJ databases">
        <authorList>
            <person name="Genoscope - CEA"/>
        </authorList>
    </citation>
    <scope>NUCLEOTIDE SEQUENCE</scope>
</reference>
<dbReference type="eggNOG" id="COG0189">
    <property type="taxonomic scope" value="Bacteria"/>
</dbReference>
<dbReference type="Pfam" id="PF23571">
    <property type="entry name" value="GH3_M"/>
    <property type="match status" value="1"/>
</dbReference>
<evidence type="ECO:0000259" key="2">
    <source>
        <dbReference type="Pfam" id="PF23572"/>
    </source>
</evidence>
<dbReference type="Pfam" id="PF03321">
    <property type="entry name" value="GH3"/>
    <property type="match status" value="1"/>
</dbReference>
<dbReference type="InterPro" id="IPR055377">
    <property type="entry name" value="GH3_M"/>
</dbReference>
<dbReference type="EMBL" id="EU559167">
    <property type="protein sequence ID" value="ACE75595.1"/>
    <property type="molecule type" value="Genomic_DNA"/>
</dbReference>
<name>B3U4M8_9BACT</name>
<sequence length="545" mass="60472">MSRFLHDSGIALPLTLAKYRDWNPFIAQTHCPELAQQAVLRDILLQQAGTAFGQAHRFGSLHTYEEFAGEVPVSTYEDLRPAIEAQEKSGKPLLTSARPILYTQTSGTTGVPKHIPILTQTVGAIRRYQRLFAYAQWQGVPAIYQGSVLVISGQSIEGHLPGGTPFGSMSGLMFNCLPAAIRRKSLLRDGESAASDYRQRYLNIAVRALADPSISVLATPNPSTILKLLEVIRSEYALLLETLSGETRGGCPPLPERVPISSTRLSQLRAFIGQEEALDCGTLWPNLQAVVTWMGGNCAVLIPRLRSLLPQRARIIEMGYLSSECLGTVNVDVLNNRCVPTLADNLFEFVEVGDEASDVKPILLHQLQAGRKYTVIVTTRNGLYRYAMHDIVEVTGYFSRTPTIRFIQKGKGVTNITGEKLYEHQVTEAVGQALNARGLSSEFFVMLADVENSRYTLYVEQVSSPGDLGILVEERLASMNIEFKAKRASGRLQPIRVLRLRCGTGDAYRQHCVSQGQREAQFKLIRLQYAHDSTFDFERHGEVMM</sequence>
<evidence type="ECO:0000259" key="1">
    <source>
        <dbReference type="Pfam" id="PF23571"/>
    </source>
</evidence>
<organism evidence="3">
    <name type="scientific">Nitrospira defluvii</name>
    <dbReference type="NCBI Taxonomy" id="330214"/>
    <lineage>
        <taxon>Bacteria</taxon>
        <taxon>Pseudomonadati</taxon>
        <taxon>Nitrospirota</taxon>
        <taxon>Nitrospiria</taxon>
        <taxon>Nitrospirales</taxon>
        <taxon>Nitrospiraceae</taxon>
        <taxon>Nitrospira</taxon>
    </lineage>
</organism>
<dbReference type="Proteomes" id="UP000001660">
    <property type="component" value="Chromosome"/>
</dbReference>
<dbReference type="Pfam" id="PF23572">
    <property type="entry name" value="GH3_C"/>
    <property type="match status" value="1"/>
</dbReference>
<dbReference type="GO" id="GO:0016881">
    <property type="term" value="F:acid-amino acid ligase activity"/>
    <property type="evidence" value="ECO:0007669"/>
    <property type="project" value="TreeGrafter"/>
</dbReference>
<dbReference type="EMBL" id="FP929003">
    <property type="protein sequence ID" value="CBK41188.1"/>
    <property type="molecule type" value="Genomic_DNA"/>
</dbReference>
<dbReference type="STRING" id="330214.NIDE1439"/>
<dbReference type="OrthoDB" id="9807441at2"/>
<proteinExistence type="predicted"/>
<dbReference type="HOGENOM" id="CLU_016249_3_1_0"/>
<accession>B3U4M8</accession>
<dbReference type="PANTHER" id="PTHR31901:SF9">
    <property type="entry name" value="GH3 DOMAIN-CONTAINING PROTEIN"/>
    <property type="match status" value="1"/>
</dbReference>
<dbReference type="InterPro" id="IPR055378">
    <property type="entry name" value="GH3_C"/>
</dbReference>
<feature type="domain" description="GH3 C-terminal" evidence="2">
    <location>
        <begin position="425"/>
        <end position="527"/>
    </location>
</feature>
<dbReference type="KEGG" id="nde:NIDE1439"/>
<protein>
    <recommendedName>
        <fullName evidence="6">GH3 auxin-responsive promoter</fullName>
    </recommendedName>
</protein>
<keyword evidence="5" id="KW-1185">Reference proteome</keyword>
<evidence type="ECO:0000313" key="3">
    <source>
        <dbReference type="EMBL" id="ACE75595.1"/>
    </source>
</evidence>
<gene>
    <name evidence="4" type="ORF">NIDE1439</name>
</gene>
<dbReference type="PROSITE" id="PS00455">
    <property type="entry name" value="AMP_BINDING"/>
    <property type="match status" value="1"/>
</dbReference>
<evidence type="ECO:0000313" key="4">
    <source>
        <dbReference type="EMBL" id="CBK41188.1"/>
    </source>
</evidence>